<evidence type="ECO:0000259" key="2">
    <source>
        <dbReference type="Pfam" id="PF01557"/>
    </source>
</evidence>
<name>A0A5C7FXI5_9BACT</name>
<accession>A0A5C7FXI5</accession>
<sequence length="209" mass="23516">MKIFCIGRNYAAHAAELGNKAPTGNPMVFMKPPTAILPNNKPFYYPEYSNDIHFETELVIKIAKNGRHVQPQFAMDYIGGVGLGLDLTARDLQNELKSKGHPWEIAKGFDNSAPLGTEFFAPEDFEDLNDIEFRMEKNGEEVQHGHSRNMIFDLTALICYVSQFFRLQKGDLLFTGTPEGVGPIAKGDELIGFLMTKNGEQQLFQTRVR</sequence>
<dbReference type="GO" id="GO:0046872">
    <property type="term" value="F:metal ion binding"/>
    <property type="evidence" value="ECO:0007669"/>
    <property type="project" value="UniProtKB-KW"/>
</dbReference>
<feature type="domain" description="Fumarylacetoacetase-like C-terminal" evidence="2">
    <location>
        <begin position="2"/>
        <end position="189"/>
    </location>
</feature>
<protein>
    <submittedName>
        <fullName evidence="3">Fumarylacetoacetate hydrolase family protein</fullName>
    </submittedName>
</protein>
<dbReference type="RefSeq" id="WP_147929208.1">
    <property type="nucleotide sequence ID" value="NZ_VOXD01000003.1"/>
</dbReference>
<dbReference type="PANTHER" id="PTHR11820:SF7">
    <property type="entry name" value="ACYLPYRUVASE FAHD1, MITOCHONDRIAL"/>
    <property type="match status" value="1"/>
</dbReference>
<dbReference type="GO" id="GO:0018773">
    <property type="term" value="F:acetylpyruvate hydrolase activity"/>
    <property type="evidence" value="ECO:0007669"/>
    <property type="project" value="TreeGrafter"/>
</dbReference>
<dbReference type="OrthoDB" id="9805307at2"/>
<dbReference type="InterPro" id="IPR011234">
    <property type="entry name" value="Fumarylacetoacetase-like_C"/>
</dbReference>
<organism evidence="3 4">
    <name type="scientific">Neolewinella aurantiaca</name>
    <dbReference type="NCBI Taxonomy" id="2602767"/>
    <lineage>
        <taxon>Bacteria</taxon>
        <taxon>Pseudomonadati</taxon>
        <taxon>Bacteroidota</taxon>
        <taxon>Saprospiria</taxon>
        <taxon>Saprospirales</taxon>
        <taxon>Lewinellaceae</taxon>
        <taxon>Neolewinella</taxon>
    </lineage>
</organism>
<dbReference type="InterPro" id="IPR036663">
    <property type="entry name" value="Fumarylacetoacetase_C_sf"/>
</dbReference>
<comment type="caution">
    <text evidence="3">The sequence shown here is derived from an EMBL/GenBank/DDBJ whole genome shotgun (WGS) entry which is preliminary data.</text>
</comment>
<dbReference type="SUPFAM" id="SSF56529">
    <property type="entry name" value="FAH"/>
    <property type="match status" value="1"/>
</dbReference>
<gene>
    <name evidence="3" type="ORF">FUA23_02890</name>
</gene>
<keyword evidence="1" id="KW-0479">Metal-binding</keyword>
<dbReference type="EMBL" id="VOXD01000003">
    <property type="protein sequence ID" value="TXF91189.1"/>
    <property type="molecule type" value="Genomic_DNA"/>
</dbReference>
<evidence type="ECO:0000256" key="1">
    <source>
        <dbReference type="ARBA" id="ARBA00022723"/>
    </source>
</evidence>
<keyword evidence="3" id="KW-0378">Hydrolase</keyword>
<dbReference type="Pfam" id="PF01557">
    <property type="entry name" value="FAA_hydrolase"/>
    <property type="match status" value="1"/>
</dbReference>
<dbReference type="Proteomes" id="UP000321907">
    <property type="component" value="Unassembled WGS sequence"/>
</dbReference>
<evidence type="ECO:0000313" key="3">
    <source>
        <dbReference type="EMBL" id="TXF91189.1"/>
    </source>
</evidence>
<evidence type="ECO:0000313" key="4">
    <source>
        <dbReference type="Proteomes" id="UP000321907"/>
    </source>
</evidence>
<reference evidence="3 4" key="1">
    <citation type="submission" date="2019-08" db="EMBL/GenBank/DDBJ databases">
        <title>Lewinella sp. strain SSH13 Genome sequencing and assembly.</title>
        <authorList>
            <person name="Kim I."/>
        </authorList>
    </citation>
    <scope>NUCLEOTIDE SEQUENCE [LARGE SCALE GENOMIC DNA]</scope>
    <source>
        <strain evidence="3 4">SSH13</strain>
    </source>
</reference>
<proteinExistence type="predicted"/>
<keyword evidence="4" id="KW-1185">Reference proteome</keyword>
<dbReference type="Gene3D" id="3.90.850.10">
    <property type="entry name" value="Fumarylacetoacetase-like, C-terminal domain"/>
    <property type="match status" value="1"/>
</dbReference>
<dbReference type="AlphaFoldDB" id="A0A5C7FXI5"/>
<dbReference type="PANTHER" id="PTHR11820">
    <property type="entry name" value="ACYLPYRUVASE"/>
    <property type="match status" value="1"/>
</dbReference>